<dbReference type="EMBL" id="JASPKZ010004211">
    <property type="protein sequence ID" value="KAJ9590514.1"/>
    <property type="molecule type" value="Genomic_DNA"/>
</dbReference>
<comment type="caution">
    <text evidence="11">The sequence shown here is derived from an EMBL/GenBank/DDBJ whole genome shotgun (WGS) entry which is preliminary data.</text>
</comment>
<evidence type="ECO:0000256" key="1">
    <source>
        <dbReference type="ARBA" id="ARBA00004651"/>
    </source>
</evidence>
<evidence type="ECO:0000256" key="3">
    <source>
        <dbReference type="ARBA" id="ARBA00022475"/>
    </source>
</evidence>
<evidence type="ECO:0000256" key="7">
    <source>
        <dbReference type="ARBA" id="ARBA00023170"/>
    </source>
</evidence>
<keyword evidence="12" id="KW-1185">Reference proteome</keyword>
<dbReference type="GO" id="GO:0015276">
    <property type="term" value="F:ligand-gated monoatomic ion channel activity"/>
    <property type="evidence" value="ECO:0007669"/>
    <property type="project" value="InterPro"/>
</dbReference>
<evidence type="ECO:0000313" key="12">
    <source>
        <dbReference type="Proteomes" id="UP001233999"/>
    </source>
</evidence>
<feature type="domain" description="Ionotropic glutamate receptor C-terminal" evidence="10">
    <location>
        <begin position="28"/>
        <end position="285"/>
    </location>
</feature>
<evidence type="ECO:0000256" key="2">
    <source>
        <dbReference type="ARBA" id="ARBA00008685"/>
    </source>
</evidence>
<dbReference type="PANTHER" id="PTHR42643">
    <property type="entry name" value="IONOTROPIC RECEPTOR 20A-RELATED"/>
    <property type="match status" value="1"/>
</dbReference>
<evidence type="ECO:0000256" key="4">
    <source>
        <dbReference type="ARBA" id="ARBA00022692"/>
    </source>
</evidence>
<dbReference type="InterPro" id="IPR001320">
    <property type="entry name" value="Iontro_rcpt_C"/>
</dbReference>
<dbReference type="Gene3D" id="1.10.287.70">
    <property type="match status" value="1"/>
</dbReference>
<dbReference type="SUPFAM" id="SSF53850">
    <property type="entry name" value="Periplasmic binding protein-like II"/>
    <property type="match status" value="1"/>
</dbReference>
<accession>A0AAD8A118</accession>
<name>A0AAD8A118_DIPPU</name>
<reference evidence="11" key="1">
    <citation type="journal article" date="2023" name="IScience">
        <title>Live-bearing cockroach genome reveals convergent evolutionary mechanisms linked to viviparity in insects and beyond.</title>
        <authorList>
            <person name="Fouks B."/>
            <person name="Harrison M.C."/>
            <person name="Mikhailova A.A."/>
            <person name="Marchal E."/>
            <person name="English S."/>
            <person name="Carruthers M."/>
            <person name="Jennings E.C."/>
            <person name="Chiamaka E.L."/>
            <person name="Frigard R.A."/>
            <person name="Pippel M."/>
            <person name="Attardo G.M."/>
            <person name="Benoit J.B."/>
            <person name="Bornberg-Bauer E."/>
            <person name="Tobe S.S."/>
        </authorList>
    </citation>
    <scope>NUCLEOTIDE SEQUENCE</scope>
    <source>
        <strain evidence="11">Stay&amp;Tobe</strain>
    </source>
</reference>
<feature type="transmembrane region" description="Helical" evidence="9">
    <location>
        <begin position="94"/>
        <end position="115"/>
    </location>
</feature>
<dbReference type="Pfam" id="PF00060">
    <property type="entry name" value="Lig_chan"/>
    <property type="match status" value="1"/>
</dbReference>
<sequence>MFRYQVFIQQPTRENLVWNDFLKPFTLVLWCTVSLSIMVLSICLTTFHAIGRRFGNEEIEGPHTYNFYNSLHFVFGIFCQQGHDNTPRANSCRIVYLTAYLTAMIVFYAYSASLISHLTKKTTSMPFNDLKGLMKDGTYRLGVIKDTAEYDTFRKSKNSLMREVYEKLIIRDEMPLTDVEGIVRLCSSRYAFISSGLKMKSLQAPCKLSALTGVSFDASISLVLTKDSPYRNVINYNLHKLRNSGTLERLKYIWWKPDSNQESDEWNDVDFNSFAPILIVLFFGMWFAGFLLLAEIKWNRINYVQKSINKTIE</sequence>
<feature type="transmembrane region" description="Helical" evidence="9">
    <location>
        <begin position="274"/>
        <end position="294"/>
    </location>
</feature>
<organism evidence="11 12">
    <name type="scientific">Diploptera punctata</name>
    <name type="common">Pacific beetle cockroach</name>
    <dbReference type="NCBI Taxonomy" id="6984"/>
    <lineage>
        <taxon>Eukaryota</taxon>
        <taxon>Metazoa</taxon>
        <taxon>Ecdysozoa</taxon>
        <taxon>Arthropoda</taxon>
        <taxon>Hexapoda</taxon>
        <taxon>Insecta</taxon>
        <taxon>Pterygota</taxon>
        <taxon>Neoptera</taxon>
        <taxon>Polyneoptera</taxon>
        <taxon>Dictyoptera</taxon>
        <taxon>Blattodea</taxon>
        <taxon>Blaberoidea</taxon>
        <taxon>Blaberidae</taxon>
        <taxon>Diplopterinae</taxon>
        <taxon>Diploptera</taxon>
    </lineage>
</organism>
<evidence type="ECO:0000313" key="11">
    <source>
        <dbReference type="EMBL" id="KAJ9590514.1"/>
    </source>
</evidence>
<protein>
    <recommendedName>
        <fullName evidence="10">Ionotropic glutamate receptor C-terminal domain-containing protein</fullName>
    </recommendedName>
</protein>
<evidence type="ECO:0000256" key="8">
    <source>
        <dbReference type="ARBA" id="ARBA00023180"/>
    </source>
</evidence>
<keyword evidence="3" id="KW-1003">Cell membrane</keyword>
<keyword evidence="5 9" id="KW-1133">Transmembrane helix</keyword>
<feature type="transmembrane region" description="Helical" evidence="9">
    <location>
        <begin position="27"/>
        <end position="50"/>
    </location>
</feature>
<comment type="similarity">
    <text evidence="2">Belongs to the glutamate-gated ion channel (TC 1.A.10.1) family.</text>
</comment>
<keyword evidence="7" id="KW-0675">Receptor</keyword>
<dbReference type="GO" id="GO:0050906">
    <property type="term" value="P:detection of stimulus involved in sensory perception"/>
    <property type="evidence" value="ECO:0007669"/>
    <property type="project" value="UniProtKB-ARBA"/>
</dbReference>
<dbReference type="Proteomes" id="UP001233999">
    <property type="component" value="Unassembled WGS sequence"/>
</dbReference>
<dbReference type="AlphaFoldDB" id="A0AAD8A118"/>
<comment type="subcellular location">
    <subcellularLocation>
        <location evidence="1">Cell membrane</location>
        <topology evidence="1">Multi-pass membrane protein</topology>
    </subcellularLocation>
</comment>
<dbReference type="PANTHER" id="PTHR42643:SF30">
    <property type="entry name" value="IONOTROPIC RECEPTOR 40A-RELATED"/>
    <property type="match status" value="1"/>
</dbReference>
<evidence type="ECO:0000256" key="6">
    <source>
        <dbReference type="ARBA" id="ARBA00023136"/>
    </source>
</evidence>
<evidence type="ECO:0000256" key="5">
    <source>
        <dbReference type="ARBA" id="ARBA00022989"/>
    </source>
</evidence>
<dbReference type="InterPro" id="IPR052192">
    <property type="entry name" value="Insect_Ionotropic_Sensory_Rcpt"/>
</dbReference>
<keyword evidence="8" id="KW-0325">Glycoprotein</keyword>
<reference evidence="11" key="2">
    <citation type="submission" date="2023-05" db="EMBL/GenBank/DDBJ databases">
        <authorList>
            <person name="Fouks B."/>
        </authorList>
    </citation>
    <scope>NUCLEOTIDE SEQUENCE</scope>
    <source>
        <strain evidence="11">Stay&amp;Tobe</strain>
        <tissue evidence="11">Testes</tissue>
    </source>
</reference>
<dbReference type="GO" id="GO:0005886">
    <property type="term" value="C:plasma membrane"/>
    <property type="evidence" value="ECO:0007669"/>
    <property type="project" value="UniProtKB-SubCell"/>
</dbReference>
<proteinExistence type="inferred from homology"/>
<evidence type="ECO:0000259" key="10">
    <source>
        <dbReference type="Pfam" id="PF00060"/>
    </source>
</evidence>
<keyword evidence="4 9" id="KW-0812">Transmembrane</keyword>
<evidence type="ECO:0000256" key="9">
    <source>
        <dbReference type="SAM" id="Phobius"/>
    </source>
</evidence>
<gene>
    <name evidence="11" type="ORF">L9F63_016465</name>
</gene>
<keyword evidence="6 9" id="KW-0472">Membrane</keyword>